<proteinExistence type="predicted"/>
<dbReference type="Proteomes" id="UP000314294">
    <property type="component" value="Unassembled WGS sequence"/>
</dbReference>
<protein>
    <submittedName>
        <fullName evidence="1">Uncharacterized protein</fullName>
    </submittedName>
</protein>
<keyword evidence="2" id="KW-1185">Reference proteome</keyword>
<evidence type="ECO:0000313" key="2">
    <source>
        <dbReference type="Proteomes" id="UP000314294"/>
    </source>
</evidence>
<name>A0A4Z2GXT8_9TELE</name>
<reference evidence="1 2" key="1">
    <citation type="submission" date="2019-03" db="EMBL/GenBank/DDBJ databases">
        <title>First draft genome of Liparis tanakae, snailfish: a comprehensive survey of snailfish specific genes.</title>
        <authorList>
            <person name="Kim W."/>
            <person name="Song I."/>
            <person name="Jeong J.-H."/>
            <person name="Kim D."/>
            <person name="Kim S."/>
            <person name="Ryu S."/>
            <person name="Song J.Y."/>
            <person name="Lee S.K."/>
        </authorList>
    </citation>
    <scope>NUCLEOTIDE SEQUENCE [LARGE SCALE GENOMIC DNA]</scope>
    <source>
        <tissue evidence="1">Muscle</tissue>
    </source>
</reference>
<accession>A0A4Z2GXT8</accession>
<gene>
    <name evidence="1" type="ORF">EYF80_031509</name>
</gene>
<dbReference type="EMBL" id="SRLO01000384">
    <property type="protein sequence ID" value="TNN58269.1"/>
    <property type="molecule type" value="Genomic_DNA"/>
</dbReference>
<dbReference type="AlphaFoldDB" id="A0A4Z2GXT8"/>
<comment type="caution">
    <text evidence="1">The sequence shown here is derived from an EMBL/GenBank/DDBJ whole genome shotgun (WGS) entry which is preliminary data.</text>
</comment>
<organism evidence="1 2">
    <name type="scientific">Liparis tanakae</name>
    <name type="common">Tanaka's snailfish</name>
    <dbReference type="NCBI Taxonomy" id="230148"/>
    <lineage>
        <taxon>Eukaryota</taxon>
        <taxon>Metazoa</taxon>
        <taxon>Chordata</taxon>
        <taxon>Craniata</taxon>
        <taxon>Vertebrata</taxon>
        <taxon>Euteleostomi</taxon>
        <taxon>Actinopterygii</taxon>
        <taxon>Neopterygii</taxon>
        <taxon>Teleostei</taxon>
        <taxon>Neoteleostei</taxon>
        <taxon>Acanthomorphata</taxon>
        <taxon>Eupercaria</taxon>
        <taxon>Perciformes</taxon>
        <taxon>Cottioidei</taxon>
        <taxon>Cottales</taxon>
        <taxon>Liparidae</taxon>
        <taxon>Liparis</taxon>
    </lineage>
</organism>
<evidence type="ECO:0000313" key="1">
    <source>
        <dbReference type="EMBL" id="TNN58269.1"/>
    </source>
</evidence>
<sequence>MLLFVFGSVGRLGRGVCRLLTARANEQSALGLLEETGLLSSGEDFPHDAPRARVNQAGWMPLYLLLA</sequence>